<gene>
    <name evidence="1" type="ORF">SAMN04489727_2966</name>
</gene>
<organism evidence="1 2">
    <name type="scientific">Amycolatopsis tolypomycina</name>
    <dbReference type="NCBI Taxonomy" id="208445"/>
    <lineage>
        <taxon>Bacteria</taxon>
        <taxon>Bacillati</taxon>
        <taxon>Actinomycetota</taxon>
        <taxon>Actinomycetes</taxon>
        <taxon>Pseudonocardiales</taxon>
        <taxon>Pseudonocardiaceae</taxon>
        <taxon>Amycolatopsis</taxon>
    </lineage>
</organism>
<accession>A0A1H4QNP5</accession>
<evidence type="ECO:0000313" key="2">
    <source>
        <dbReference type="Proteomes" id="UP000199622"/>
    </source>
</evidence>
<dbReference type="EMBL" id="FNSO01000004">
    <property type="protein sequence ID" value="SEC21212.1"/>
    <property type="molecule type" value="Genomic_DNA"/>
</dbReference>
<keyword evidence="2" id="KW-1185">Reference proteome</keyword>
<reference evidence="2" key="1">
    <citation type="submission" date="2016-10" db="EMBL/GenBank/DDBJ databases">
        <authorList>
            <person name="Varghese N."/>
            <person name="Submissions S."/>
        </authorList>
    </citation>
    <scope>NUCLEOTIDE SEQUENCE [LARGE SCALE GENOMIC DNA]</scope>
    <source>
        <strain evidence="2">DSM 44544</strain>
    </source>
</reference>
<dbReference type="AlphaFoldDB" id="A0A1H4QNP5"/>
<name>A0A1H4QNP5_9PSEU</name>
<evidence type="ECO:0000313" key="1">
    <source>
        <dbReference type="EMBL" id="SEC21212.1"/>
    </source>
</evidence>
<dbReference type="RefSeq" id="WP_091307323.1">
    <property type="nucleotide sequence ID" value="NZ_FNSO01000004.1"/>
</dbReference>
<proteinExistence type="predicted"/>
<protein>
    <submittedName>
        <fullName evidence="1">Self-protective colicin-like immunity</fullName>
    </submittedName>
</protein>
<dbReference type="STRING" id="208445.SAMN04489727_2966"/>
<dbReference type="OrthoDB" id="7961231at2"/>
<sequence length="145" mass="15982">MLVTGLGYALVTGTPRFLRAALPHGVDDARARFGRVARRLGCPELLAAAERFPPGAHAWRSPAEVASGSGVAFAHGDLSGAEFARRWYAARRRADERGERVRDRLAWLLGEVFFLLEDYPIDPELREPGDVTDEELLAGVRTLLE</sequence>
<dbReference type="Proteomes" id="UP000199622">
    <property type="component" value="Unassembled WGS sequence"/>
</dbReference>